<dbReference type="Proteomes" id="UP000291084">
    <property type="component" value="Chromosome 11"/>
</dbReference>
<dbReference type="InterPro" id="IPR057600">
    <property type="entry name" value="TORTIFOLIA1/SINE1-2_N"/>
</dbReference>
<sequence>MKKGQGGSGGGGGGLELKQRIVCALNKVGDRDTQQIGMEELDRVAQGLRPEGIWSFLSCILETEWEQKASIRKECVRLMGTLATYHDTLLLPHLPKMVASIVKRLRDPDSVVRDVCVNTVALLASKLGLALSHKDKVFLLLVKPIFEALGEQNRHVQSASALCLARIIHNTHHPPLSLLHKMLLRTLKLLKNPHFMAKPALLDLTKTLIQAGGAPTQNILSAAIGSIQDALKHSDWTTRKAASVALAEIALGGASFLGCFRASCVQSLESCRFDKVKPVRDAVLQALKYWTSLPAPDTPDPSETGSSLKENICRGDSDLSSTTESRQKDVRLQKVNMKSTMGRIPLSVKKTCQNYTRNTQHKPDDWHVEVAVPRPHSVVEFQTEESESCSVSKPLETMSADVSSMQDVGYEYVPMDDKQECSSVSNLATDNFETKFLTAHDCFVNSGVPKPIARSQRYSEERSSDEQVYSVKMQHPSSSDSTVTEPSRQTTHECCMQMANEMICIQNQLSDIEIKQANMIHQLQMFSTGIMDALSTIQSRMTDLENVFDRLSRESFQGGRHSYSETSKLGKQSEIVASPRFSICTPRPSVEINNKQSVSLSVKNSESWEKRTFSRSQPGIHSVDSSDMWKSYKVKAGRKGTEKDVLNSSAKDATRMGLVKNDGIISASRTTNARNGWSENNTNCWKHVKRLVCEGDLNSAYMEALCFNDEFILVELLNTTGPVVESLSVKTINALLSTLASHLLEGKLFSIIIPWLQQIVEMSTIHGPNCIAISIEAKEHLLSAIQEAVNLHIFSHSERRRAAELAMKLHHIWGKTAEN</sequence>
<dbReference type="Pfam" id="PF24714">
    <property type="entry name" value="TOR1L1_N"/>
    <property type="match status" value="1"/>
</dbReference>
<evidence type="ECO:0000259" key="3">
    <source>
        <dbReference type="Pfam" id="PF24714"/>
    </source>
</evidence>
<feature type="compositionally biased region" description="Polar residues" evidence="1">
    <location>
        <begin position="475"/>
        <end position="489"/>
    </location>
</feature>
<dbReference type="PANTHER" id="PTHR31355:SF22">
    <property type="entry name" value="TORTIFOLIA1-LIKE PROTEIN 2"/>
    <property type="match status" value="1"/>
</dbReference>
<accession>A0A0S3TD74</accession>
<dbReference type="AlphaFoldDB" id="A0A0S3TD74"/>
<dbReference type="OrthoDB" id="298726at2759"/>
<dbReference type="Pfam" id="PF24713">
    <property type="entry name" value="TOR1L1_C"/>
    <property type="match status" value="1"/>
</dbReference>
<dbReference type="SUPFAM" id="SSF48371">
    <property type="entry name" value="ARM repeat"/>
    <property type="match status" value="1"/>
</dbReference>
<evidence type="ECO:0000256" key="1">
    <source>
        <dbReference type="SAM" id="MobiDB-lite"/>
    </source>
</evidence>
<dbReference type="GO" id="GO:0008017">
    <property type="term" value="F:microtubule binding"/>
    <property type="evidence" value="ECO:0007669"/>
    <property type="project" value="InterPro"/>
</dbReference>
<evidence type="ECO:0000313" key="4">
    <source>
        <dbReference type="EMBL" id="BAU03013.1"/>
    </source>
</evidence>
<proteinExistence type="predicted"/>
<reference evidence="4 5" key="1">
    <citation type="journal article" date="2015" name="Sci. Rep.">
        <title>The power of single molecule real-time sequencing technology in the de novo assembly of a eukaryotic genome.</title>
        <authorList>
            <person name="Sakai H."/>
            <person name="Naito K."/>
            <person name="Ogiso-Tanaka E."/>
            <person name="Takahashi Y."/>
            <person name="Iseki K."/>
            <person name="Muto C."/>
            <person name="Satou K."/>
            <person name="Teruya K."/>
            <person name="Shiroma A."/>
            <person name="Shimoji M."/>
            <person name="Hirano T."/>
            <person name="Itoh T."/>
            <person name="Kaga A."/>
            <person name="Tomooka N."/>
        </authorList>
    </citation>
    <scope>NUCLEOTIDE SEQUENCE [LARGE SCALE GENOMIC DNA]</scope>
    <source>
        <strain evidence="5">cv. Shumari</strain>
    </source>
</reference>
<name>A0A0S3TD74_PHAAN</name>
<dbReference type="Gene3D" id="1.25.10.10">
    <property type="entry name" value="Leucine-rich Repeat Variant"/>
    <property type="match status" value="1"/>
</dbReference>
<feature type="domain" description="TORTIFOLIA1/TORL1-2 C-terminal" evidence="2">
    <location>
        <begin position="683"/>
        <end position="813"/>
    </location>
</feature>
<dbReference type="GO" id="GO:0005874">
    <property type="term" value="C:microtubule"/>
    <property type="evidence" value="ECO:0007669"/>
    <property type="project" value="InterPro"/>
</dbReference>
<dbReference type="PANTHER" id="PTHR31355">
    <property type="entry name" value="MICROTUBULE-ASSOCIATED PROTEIN TORTIFOLIA1"/>
    <property type="match status" value="1"/>
</dbReference>
<dbReference type="InterPro" id="IPR057599">
    <property type="entry name" value="TORTIFOLIA1/TORL1-2_C"/>
</dbReference>
<evidence type="ECO:0000259" key="2">
    <source>
        <dbReference type="Pfam" id="PF24713"/>
    </source>
</evidence>
<feature type="region of interest" description="Disordered" evidence="1">
    <location>
        <begin position="453"/>
        <end position="489"/>
    </location>
</feature>
<feature type="domain" description="TORTIFOLIA1/SINE1-2 N-terminal" evidence="3">
    <location>
        <begin position="16"/>
        <end position="291"/>
    </location>
</feature>
<evidence type="ECO:0000313" key="5">
    <source>
        <dbReference type="Proteomes" id="UP000291084"/>
    </source>
</evidence>
<gene>
    <name evidence="4" type="primary">Vigan.11G261600</name>
    <name evidence="4" type="ORF">VIGAN_11261600</name>
</gene>
<evidence type="ECO:0008006" key="6">
    <source>
        <dbReference type="Google" id="ProtNLM"/>
    </source>
</evidence>
<keyword evidence="5" id="KW-1185">Reference proteome</keyword>
<feature type="region of interest" description="Disordered" evidence="1">
    <location>
        <begin position="294"/>
        <end position="328"/>
    </location>
</feature>
<dbReference type="EMBL" id="AP015044">
    <property type="protein sequence ID" value="BAU03013.1"/>
    <property type="molecule type" value="Genomic_DNA"/>
</dbReference>
<organism evidence="4 5">
    <name type="scientific">Vigna angularis var. angularis</name>
    <dbReference type="NCBI Taxonomy" id="157739"/>
    <lineage>
        <taxon>Eukaryota</taxon>
        <taxon>Viridiplantae</taxon>
        <taxon>Streptophyta</taxon>
        <taxon>Embryophyta</taxon>
        <taxon>Tracheophyta</taxon>
        <taxon>Spermatophyta</taxon>
        <taxon>Magnoliopsida</taxon>
        <taxon>eudicotyledons</taxon>
        <taxon>Gunneridae</taxon>
        <taxon>Pentapetalae</taxon>
        <taxon>rosids</taxon>
        <taxon>fabids</taxon>
        <taxon>Fabales</taxon>
        <taxon>Fabaceae</taxon>
        <taxon>Papilionoideae</taxon>
        <taxon>50 kb inversion clade</taxon>
        <taxon>NPAAA clade</taxon>
        <taxon>indigoferoid/millettioid clade</taxon>
        <taxon>Phaseoleae</taxon>
        <taxon>Vigna</taxon>
    </lineage>
</organism>
<dbReference type="InterPro" id="IPR016024">
    <property type="entry name" value="ARM-type_fold"/>
</dbReference>
<dbReference type="InterPro" id="IPR011989">
    <property type="entry name" value="ARM-like"/>
</dbReference>
<protein>
    <recommendedName>
        <fullName evidence="6">TOG domain-containing protein</fullName>
    </recommendedName>
</protein>
<dbReference type="InterPro" id="IPR033337">
    <property type="entry name" value="TORTIFOLIA1/SINE1-2"/>
</dbReference>